<proteinExistence type="predicted"/>
<sequence length="667" mass="74057">MMAKLNKKIFVLILGLAFICHAGNAQVTYSAVPPGKASIAQAKRGIISLQNNVLTLTLGVSGQQVAVTGFDDKQSHSHLALPNTPLFELSLNDGTAINSNEFILTGKPQMVTTAGNSPGKKVTANLQNNKLGLKVHWEVSLHNGDNFVRQTFTFLPNDSLKIAKISLVTLPSSFGAKQMGTVDGSPLVKNTMFFSLEHPMSQISIGKAATNVYLPRQEPLKATEPLTISAVYGVTPKGQLRRGFLYYTERVRAKPYRQVLHYNSWFDLSWVDRKLDEASCLDRITVFTDSLIKKRKVKMDAFLFDDGWDDNKSLWQFNKGFPNGFNKLTAATKASGAMLGVWISPWGGYDEPKLQRLTFGKKQTPPFETNDNGFSLTGPVYNKRFRAVTTSFIKDYNVGMFKFDGVGAGNGASGASITYQKDIEAFLKLINDLREEKPGLYLSLTVGTWPSVYWLKYGDAIWRAGDDTGLAGDGPKRQQWITYKDGQAYQNIVKRAPLFPLNAIMYHGVCIAANGLPGKLEIDDKNIADEIWAFFGTGTGLQELYADPHKLNNRNWDEIQAAANWSKANKKALADVHWFGGNPLKGQVYGYAGWADGRGVVTIRNPTAQALVFTLKVKDVLDLPERVKDNYRFFDAKSAKHTQVYKGRVFKIKLAPYEVKVMDAKPF</sequence>
<dbReference type="OrthoDB" id="3183911at2"/>
<name>A0A3S3XA91_9SPHI</name>
<dbReference type="RefSeq" id="WP_128533471.1">
    <property type="nucleotide sequence ID" value="NZ_SBIW01000003.1"/>
</dbReference>
<dbReference type="InterPro" id="IPR017853">
    <property type="entry name" value="GH"/>
</dbReference>
<reference evidence="2 3" key="1">
    <citation type="submission" date="2019-01" db="EMBL/GenBank/DDBJ databases">
        <title>Mucilaginibacter antarcticum sp. nov., isolated from antarctic soil.</title>
        <authorList>
            <person name="Yan Y.-Q."/>
            <person name="Du Z.-J."/>
        </authorList>
    </citation>
    <scope>NUCLEOTIDE SEQUENCE [LARGE SCALE GENOMIC DNA]</scope>
    <source>
        <strain evidence="2 3">F01003</strain>
    </source>
</reference>
<dbReference type="Proteomes" id="UP000286701">
    <property type="component" value="Unassembled WGS sequence"/>
</dbReference>
<evidence type="ECO:0000313" key="2">
    <source>
        <dbReference type="EMBL" id="RWY54036.1"/>
    </source>
</evidence>
<feature type="chain" id="PRO_5018629816" evidence="1">
    <location>
        <begin position="23"/>
        <end position="667"/>
    </location>
</feature>
<comment type="caution">
    <text evidence="2">The sequence shown here is derived from an EMBL/GenBank/DDBJ whole genome shotgun (WGS) entry which is preliminary data.</text>
</comment>
<dbReference type="EMBL" id="SBIW01000003">
    <property type="protein sequence ID" value="RWY54036.1"/>
    <property type="molecule type" value="Genomic_DNA"/>
</dbReference>
<organism evidence="2 3">
    <name type="scientific">Mucilaginibacter gilvus</name>
    <dbReference type="NCBI Taxonomy" id="2305909"/>
    <lineage>
        <taxon>Bacteria</taxon>
        <taxon>Pseudomonadati</taxon>
        <taxon>Bacteroidota</taxon>
        <taxon>Sphingobacteriia</taxon>
        <taxon>Sphingobacteriales</taxon>
        <taxon>Sphingobacteriaceae</taxon>
        <taxon>Mucilaginibacter</taxon>
    </lineage>
</organism>
<keyword evidence="1" id="KW-0732">Signal</keyword>
<gene>
    <name evidence="2" type="ORF">EPL05_08280</name>
</gene>
<feature type="signal peptide" evidence="1">
    <location>
        <begin position="1"/>
        <end position="22"/>
    </location>
</feature>
<keyword evidence="3" id="KW-1185">Reference proteome</keyword>
<dbReference type="AlphaFoldDB" id="A0A3S3XA91"/>
<evidence type="ECO:0000256" key="1">
    <source>
        <dbReference type="SAM" id="SignalP"/>
    </source>
</evidence>
<protein>
    <submittedName>
        <fullName evidence="2">Enterotoxin</fullName>
    </submittedName>
</protein>
<dbReference type="SUPFAM" id="SSF51445">
    <property type="entry name" value="(Trans)glycosidases"/>
    <property type="match status" value="1"/>
</dbReference>
<accession>A0A3S3XA91</accession>
<dbReference type="Gene3D" id="3.20.20.70">
    <property type="entry name" value="Aldolase class I"/>
    <property type="match status" value="1"/>
</dbReference>
<dbReference type="InterPro" id="IPR013785">
    <property type="entry name" value="Aldolase_TIM"/>
</dbReference>
<evidence type="ECO:0000313" key="3">
    <source>
        <dbReference type="Proteomes" id="UP000286701"/>
    </source>
</evidence>